<protein>
    <recommendedName>
        <fullName evidence="4">Transporter</fullName>
    </recommendedName>
</protein>
<reference evidence="2 3" key="1">
    <citation type="submission" date="2019-02" db="EMBL/GenBank/DDBJ databases">
        <title>Deep-cultivation of Planctomycetes and their phenomic and genomic characterization uncovers novel biology.</title>
        <authorList>
            <person name="Wiegand S."/>
            <person name="Jogler M."/>
            <person name="Boedeker C."/>
            <person name="Pinto D."/>
            <person name="Vollmers J."/>
            <person name="Rivas-Marin E."/>
            <person name="Kohn T."/>
            <person name="Peeters S.H."/>
            <person name="Heuer A."/>
            <person name="Rast P."/>
            <person name="Oberbeckmann S."/>
            <person name="Bunk B."/>
            <person name="Jeske O."/>
            <person name="Meyerdierks A."/>
            <person name="Storesund J.E."/>
            <person name="Kallscheuer N."/>
            <person name="Luecker S."/>
            <person name="Lage O.M."/>
            <person name="Pohl T."/>
            <person name="Merkel B.J."/>
            <person name="Hornburger P."/>
            <person name="Mueller R.-W."/>
            <person name="Bruemmer F."/>
            <person name="Labrenz M."/>
            <person name="Spormann A.M."/>
            <person name="Op den Camp H."/>
            <person name="Overmann J."/>
            <person name="Amann R."/>
            <person name="Jetten M.S.M."/>
            <person name="Mascher T."/>
            <person name="Medema M.H."/>
            <person name="Devos D.P."/>
            <person name="Kaster A.-K."/>
            <person name="Ovreas L."/>
            <person name="Rohde M."/>
            <person name="Galperin M.Y."/>
            <person name="Jogler C."/>
        </authorList>
    </citation>
    <scope>NUCLEOTIDE SEQUENCE [LARGE SCALE GENOMIC DNA]</scope>
    <source>
        <strain evidence="2 3">ETA_A8</strain>
    </source>
</reference>
<evidence type="ECO:0000256" key="1">
    <source>
        <dbReference type="SAM" id="SignalP"/>
    </source>
</evidence>
<proteinExistence type="predicted"/>
<evidence type="ECO:0000313" key="3">
    <source>
        <dbReference type="Proteomes" id="UP000315017"/>
    </source>
</evidence>
<sequence precursor="true">MRKSLTGRFFLWFILAISFASQASGQDCGCSQPPGCCADECESGDCCTDCLSCCNRWLGLLPSDHCFERFVSPLSNPFYFEDPRSLTEVRGIFLDNNLPAAIGGGDLQVEALQLRGRLTERWSVVMARLANINVNQPGGPAGLLSVPIGVKYNFVRDVECQRLLTVGLTYFIPGSAQPLPPPGGGDFHIYLSGGTQLGDCGHWLSATGLRLPADNFLGTQLWYWSNQWDYEVRENWYAVAGVNWFHYLSNSGAGFTGDIGGLDLLNLPAATVAGNDFVTGVVGGKWKPTEHWELGLGYEFPLTGAADILRDRLYVDVVLRY</sequence>
<keyword evidence="3" id="KW-1185">Reference proteome</keyword>
<evidence type="ECO:0008006" key="4">
    <source>
        <dbReference type="Google" id="ProtNLM"/>
    </source>
</evidence>
<dbReference type="Proteomes" id="UP000315017">
    <property type="component" value="Chromosome"/>
</dbReference>
<gene>
    <name evidence="2" type="ORF">ETAA8_39280</name>
</gene>
<keyword evidence="1" id="KW-0732">Signal</keyword>
<evidence type="ECO:0000313" key="2">
    <source>
        <dbReference type="EMBL" id="QDU28823.1"/>
    </source>
</evidence>
<dbReference type="KEGG" id="aagg:ETAA8_39280"/>
<organism evidence="2 3">
    <name type="scientific">Anatilimnocola aggregata</name>
    <dbReference type="NCBI Taxonomy" id="2528021"/>
    <lineage>
        <taxon>Bacteria</taxon>
        <taxon>Pseudomonadati</taxon>
        <taxon>Planctomycetota</taxon>
        <taxon>Planctomycetia</taxon>
        <taxon>Pirellulales</taxon>
        <taxon>Pirellulaceae</taxon>
        <taxon>Anatilimnocola</taxon>
    </lineage>
</organism>
<feature type="signal peptide" evidence="1">
    <location>
        <begin position="1"/>
        <end position="23"/>
    </location>
</feature>
<feature type="chain" id="PRO_5021986985" description="Transporter" evidence="1">
    <location>
        <begin position="24"/>
        <end position="321"/>
    </location>
</feature>
<name>A0A517YF09_9BACT</name>
<dbReference type="EMBL" id="CP036274">
    <property type="protein sequence ID" value="QDU28823.1"/>
    <property type="molecule type" value="Genomic_DNA"/>
</dbReference>
<dbReference type="AlphaFoldDB" id="A0A517YF09"/>
<accession>A0A517YF09</accession>